<gene>
    <name evidence="1" type="ORF">MEUPH1_LOCUS849</name>
</gene>
<comment type="caution">
    <text evidence="1">The sequence shown here is derived from an EMBL/GenBank/DDBJ whole genome shotgun (WGS) entry which is preliminary data.</text>
</comment>
<name>A0AAV0VIZ7_9HEMI</name>
<proteinExistence type="predicted"/>
<dbReference type="EMBL" id="CARXXK010000001">
    <property type="protein sequence ID" value="CAI6343610.1"/>
    <property type="molecule type" value="Genomic_DNA"/>
</dbReference>
<organism evidence="1 2">
    <name type="scientific">Macrosiphum euphorbiae</name>
    <name type="common">potato aphid</name>
    <dbReference type="NCBI Taxonomy" id="13131"/>
    <lineage>
        <taxon>Eukaryota</taxon>
        <taxon>Metazoa</taxon>
        <taxon>Ecdysozoa</taxon>
        <taxon>Arthropoda</taxon>
        <taxon>Hexapoda</taxon>
        <taxon>Insecta</taxon>
        <taxon>Pterygota</taxon>
        <taxon>Neoptera</taxon>
        <taxon>Paraneoptera</taxon>
        <taxon>Hemiptera</taxon>
        <taxon>Sternorrhyncha</taxon>
        <taxon>Aphidomorpha</taxon>
        <taxon>Aphidoidea</taxon>
        <taxon>Aphididae</taxon>
        <taxon>Macrosiphini</taxon>
        <taxon>Macrosiphum</taxon>
    </lineage>
</organism>
<protein>
    <submittedName>
        <fullName evidence="1">Uncharacterized protein</fullName>
    </submittedName>
</protein>
<evidence type="ECO:0000313" key="1">
    <source>
        <dbReference type="EMBL" id="CAI6343610.1"/>
    </source>
</evidence>
<dbReference type="Proteomes" id="UP001160148">
    <property type="component" value="Unassembled WGS sequence"/>
</dbReference>
<reference evidence="1 2" key="1">
    <citation type="submission" date="2023-01" db="EMBL/GenBank/DDBJ databases">
        <authorList>
            <person name="Whitehead M."/>
        </authorList>
    </citation>
    <scope>NUCLEOTIDE SEQUENCE [LARGE SCALE GENOMIC DNA]</scope>
</reference>
<sequence>MECRKLKIERIVWRYEKRCDIVRAINQEPSFKNVKTAGNSVKFGKTFFLRSMNTCCAVDNHHGRPTEFLRKHKQLSDSVIKGAFSVCTIIYAYTRKTTGTDKEMQIYEYFQPSLSFPVQIGKHDQQLAKFI</sequence>
<evidence type="ECO:0000313" key="2">
    <source>
        <dbReference type="Proteomes" id="UP001160148"/>
    </source>
</evidence>
<accession>A0AAV0VIZ7</accession>
<keyword evidence="2" id="KW-1185">Reference proteome</keyword>
<dbReference type="AlphaFoldDB" id="A0AAV0VIZ7"/>